<organism evidence="2 3">
    <name type="scientific">Paracoccus maritimus</name>
    <dbReference type="NCBI Taxonomy" id="2933292"/>
    <lineage>
        <taxon>Bacteria</taxon>
        <taxon>Pseudomonadati</taxon>
        <taxon>Pseudomonadota</taxon>
        <taxon>Alphaproteobacteria</taxon>
        <taxon>Rhodobacterales</taxon>
        <taxon>Paracoccaceae</taxon>
        <taxon>Paracoccus</taxon>
    </lineage>
</organism>
<dbReference type="InterPro" id="IPR007059">
    <property type="entry name" value="DmsC"/>
</dbReference>
<proteinExistence type="predicted"/>
<keyword evidence="1" id="KW-0472">Membrane</keyword>
<dbReference type="GO" id="GO:0016491">
    <property type="term" value="F:oxidoreductase activity"/>
    <property type="evidence" value="ECO:0007669"/>
    <property type="project" value="UniProtKB-KW"/>
</dbReference>
<sequence length="291" mass="31292">MHPAPSVILFTVLSGAGFGYLAFLGLGAASTGWPAFWQFALAFAMAVGGLVSSVFHLGNPQRGLLAFTQWRTSWLSREGWASVATLLIMAVFAISAIFFGSIPPILGVIGAALSVATVFVTSMIYAQMKTVPRWNSPLTPTYFIACALTAGAILSATWSLALILLIALGPLQVFCWMSGDGRFAQRGHDMNSATGLHGQIRMFESPHSGTNYLLQEFGFQVARRHAAKLRVICICLISVLPAITLLIGAHPIAFGLAFALHLLGVFVSRWLFFAEARHVVQLYYGREAAAA</sequence>
<dbReference type="Pfam" id="PF04976">
    <property type="entry name" value="DmsC"/>
    <property type="match status" value="1"/>
</dbReference>
<gene>
    <name evidence="2" type="ORF">MU516_17270</name>
</gene>
<keyword evidence="3" id="KW-1185">Reference proteome</keyword>
<dbReference type="EMBL" id="JANAVZ010000015">
    <property type="protein sequence ID" value="MCT4334604.1"/>
    <property type="molecule type" value="Genomic_DNA"/>
</dbReference>
<evidence type="ECO:0000256" key="1">
    <source>
        <dbReference type="SAM" id="Phobius"/>
    </source>
</evidence>
<feature type="transmembrane region" description="Helical" evidence="1">
    <location>
        <begin position="35"/>
        <end position="58"/>
    </location>
</feature>
<feature type="transmembrane region" description="Helical" evidence="1">
    <location>
        <begin position="7"/>
        <end position="29"/>
    </location>
</feature>
<reference evidence="2 3" key="1">
    <citation type="submission" date="2022-04" db="EMBL/GenBank/DDBJ databases">
        <title>Paracoccus sp. YLB-12 draft genome sequence.</title>
        <authorList>
            <person name="Yu L."/>
        </authorList>
    </citation>
    <scope>NUCLEOTIDE SEQUENCE [LARGE SCALE GENOMIC DNA]</scope>
    <source>
        <strain evidence="2 3">YLB-12</strain>
    </source>
</reference>
<dbReference type="PANTHER" id="PTHR38095:SF1">
    <property type="entry name" value="ANAEROBIC DIMETHYL SULFOXIDE REDUCTASE CHAIN YNFH"/>
    <property type="match status" value="1"/>
</dbReference>
<comment type="caution">
    <text evidence="2">The sequence shown here is derived from an EMBL/GenBank/DDBJ whole genome shotgun (WGS) entry which is preliminary data.</text>
</comment>
<dbReference type="RefSeq" id="WP_260278508.1">
    <property type="nucleotide sequence ID" value="NZ_JANAVZ010000015.1"/>
</dbReference>
<feature type="transmembrane region" description="Helical" evidence="1">
    <location>
        <begin position="160"/>
        <end position="177"/>
    </location>
</feature>
<feature type="transmembrane region" description="Helical" evidence="1">
    <location>
        <begin position="105"/>
        <end position="126"/>
    </location>
</feature>
<feature type="transmembrane region" description="Helical" evidence="1">
    <location>
        <begin position="79"/>
        <end position="99"/>
    </location>
</feature>
<keyword evidence="1" id="KW-1133">Transmembrane helix</keyword>
<protein>
    <submittedName>
        <fullName evidence="2">Dimethyl sulfoxide reductase anchor subunit</fullName>
        <ecNumber evidence="2">1.8.5.3</ecNumber>
    </submittedName>
</protein>
<feature type="transmembrane region" description="Helical" evidence="1">
    <location>
        <begin position="253"/>
        <end position="272"/>
    </location>
</feature>
<evidence type="ECO:0000313" key="3">
    <source>
        <dbReference type="Proteomes" id="UP001320702"/>
    </source>
</evidence>
<dbReference type="Proteomes" id="UP001320702">
    <property type="component" value="Unassembled WGS sequence"/>
</dbReference>
<keyword evidence="1" id="KW-0812">Transmembrane</keyword>
<name>A0ABT2KF55_9RHOB</name>
<dbReference type="EC" id="1.8.5.3" evidence="2"/>
<feature type="transmembrane region" description="Helical" evidence="1">
    <location>
        <begin position="229"/>
        <end position="247"/>
    </location>
</feature>
<feature type="transmembrane region" description="Helical" evidence="1">
    <location>
        <begin position="138"/>
        <end position="154"/>
    </location>
</feature>
<evidence type="ECO:0000313" key="2">
    <source>
        <dbReference type="EMBL" id="MCT4334604.1"/>
    </source>
</evidence>
<keyword evidence="2" id="KW-0560">Oxidoreductase</keyword>
<accession>A0ABT2KF55</accession>
<dbReference type="PANTHER" id="PTHR38095">
    <property type="entry name" value="ANAEROBIC DIMETHYL SULFOXIDE REDUCTASE CHAIN YNFH"/>
    <property type="match status" value="1"/>
</dbReference>